<evidence type="ECO:0000256" key="3">
    <source>
        <dbReference type="ARBA" id="ARBA00022801"/>
    </source>
</evidence>
<dbReference type="InterPro" id="IPR000917">
    <property type="entry name" value="Sulfatase_N"/>
</dbReference>
<dbReference type="PANTHER" id="PTHR42693">
    <property type="entry name" value="ARYLSULFATASE FAMILY MEMBER"/>
    <property type="match status" value="1"/>
</dbReference>
<dbReference type="Proteomes" id="UP000321532">
    <property type="component" value="Unassembled WGS sequence"/>
</dbReference>
<organism evidence="6 7">
    <name type="scientific">Adhaeribacter aerolatus</name>
    <dbReference type="NCBI Taxonomy" id="670289"/>
    <lineage>
        <taxon>Bacteria</taxon>
        <taxon>Pseudomonadati</taxon>
        <taxon>Bacteroidota</taxon>
        <taxon>Cytophagia</taxon>
        <taxon>Cytophagales</taxon>
        <taxon>Hymenobacteraceae</taxon>
        <taxon>Adhaeribacter</taxon>
    </lineage>
</organism>
<evidence type="ECO:0000313" key="7">
    <source>
        <dbReference type="Proteomes" id="UP000321532"/>
    </source>
</evidence>
<keyword evidence="2" id="KW-0479">Metal-binding</keyword>
<protein>
    <submittedName>
        <fullName evidence="6">Sulfatase</fullName>
    </submittedName>
</protein>
<evidence type="ECO:0000259" key="5">
    <source>
        <dbReference type="Pfam" id="PF00884"/>
    </source>
</evidence>
<dbReference type="AlphaFoldDB" id="A0A512B536"/>
<evidence type="ECO:0000256" key="1">
    <source>
        <dbReference type="ARBA" id="ARBA00008779"/>
    </source>
</evidence>
<dbReference type="InterPro" id="IPR017850">
    <property type="entry name" value="Alkaline_phosphatase_core_sf"/>
</dbReference>
<evidence type="ECO:0000256" key="2">
    <source>
        <dbReference type="ARBA" id="ARBA00022723"/>
    </source>
</evidence>
<dbReference type="Pfam" id="PF00884">
    <property type="entry name" value="Sulfatase"/>
    <property type="match status" value="1"/>
</dbReference>
<dbReference type="GO" id="GO:0046872">
    <property type="term" value="F:metal ion binding"/>
    <property type="evidence" value="ECO:0007669"/>
    <property type="project" value="UniProtKB-KW"/>
</dbReference>
<dbReference type="PROSITE" id="PS00523">
    <property type="entry name" value="SULFATASE_1"/>
    <property type="match status" value="1"/>
</dbReference>
<evidence type="ECO:0000256" key="4">
    <source>
        <dbReference type="ARBA" id="ARBA00022837"/>
    </source>
</evidence>
<comment type="similarity">
    <text evidence="1">Belongs to the sulfatase family.</text>
</comment>
<sequence>MPQPLPTLKVLSLFLFLLIGGSRQGWSQAKNIYQQKPNIIWILSEDISTDLACYGTPVIKTPNLDKMAKDGIRYTNAFTTAPVCSPSRSALITGMYQTTIGAHNHRSHRKDGYRLPEPVKPITEYLRQAGYYTVLAKNPAPGVQSPLKTDFNFNPVNPVFDGNDWKERQPGQPFYAQMNMDESHRGKAWATTVQQHPPQIDPAKVVLPPFYPNHPVAREDWATYLESIQLVDSFVGKVLQRLQDEGIAENTLVIFSGDNGRCHIRDKQFLYDGGLHIPLIMKWPGQLKPGQTNTDLISAIDVSATILRVAGITPPKYLEGQVMLGPEAKKRAFVIGARDRMDETVDKMRAVRDKQFKYIKNYYPERPYMQPNKYKETQYPMWNLLKELHAQGKLTPAQALFAAPTKPAEELYDIVNDPYELNNLAASAKHQATLKKMRGILENWIKQTNDQGQYPEKPEAAKL</sequence>
<proteinExistence type="inferred from homology"/>
<dbReference type="RefSeq" id="WP_146904570.1">
    <property type="nucleotide sequence ID" value="NZ_BJYS01000051.1"/>
</dbReference>
<dbReference type="InterPro" id="IPR050738">
    <property type="entry name" value="Sulfatase"/>
</dbReference>
<dbReference type="CDD" id="cd16027">
    <property type="entry name" value="SGSH"/>
    <property type="match status" value="1"/>
</dbReference>
<evidence type="ECO:0000313" key="6">
    <source>
        <dbReference type="EMBL" id="GEO07096.1"/>
    </source>
</evidence>
<accession>A0A512B536</accession>
<dbReference type="GO" id="GO:0004065">
    <property type="term" value="F:arylsulfatase activity"/>
    <property type="evidence" value="ECO:0007669"/>
    <property type="project" value="TreeGrafter"/>
</dbReference>
<comment type="caution">
    <text evidence="6">The sequence shown here is derived from an EMBL/GenBank/DDBJ whole genome shotgun (WGS) entry which is preliminary data.</text>
</comment>
<keyword evidence="4" id="KW-0106">Calcium</keyword>
<dbReference type="OrthoDB" id="976866at2"/>
<keyword evidence="7" id="KW-1185">Reference proteome</keyword>
<dbReference type="PANTHER" id="PTHR42693:SF53">
    <property type="entry name" value="ENDO-4-O-SULFATASE"/>
    <property type="match status" value="1"/>
</dbReference>
<dbReference type="SUPFAM" id="SSF53649">
    <property type="entry name" value="Alkaline phosphatase-like"/>
    <property type="match status" value="1"/>
</dbReference>
<keyword evidence="3" id="KW-0378">Hydrolase</keyword>
<feature type="domain" description="Sulfatase N-terminal" evidence="5">
    <location>
        <begin position="37"/>
        <end position="312"/>
    </location>
</feature>
<name>A0A512B536_9BACT</name>
<reference evidence="6 7" key="1">
    <citation type="submission" date="2019-07" db="EMBL/GenBank/DDBJ databases">
        <title>Whole genome shotgun sequence of Adhaeribacter aerolatus NBRC 106133.</title>
        <authorList>
            <person name="Hosoyama A."/>
            <person name="Uohara A."/>
            <person name="Ohji S."/>
            <person name="Ichikawa N."/>
        </authorList>
    </citation>
    <scope>NUCLEOTIDE SEQUENCE [LARGE SCALE GENOMIC DNA]</scope>
    <source>
        <strain evidence="6 7">NBRC 106133</strain>
    </source>
</reference>
<dbReference type="Gene3D" id="3.40.720.10">
    <property type="entry name" value="Alkaline Phosphatase, subunit A"/>
    <property type="match status" value="1"/>
</dbReference>
<dbReference type="InterPro" id="IPR024607">
    <property type="entry name" value="Sulfatase_CS"/>
</dbReference>
<gene>
    <name evidence="6" type="ORF">AAE02nite_47600</name>
</gene>
<dbReference type="EMBL" id="BJYS01000051">
    <property type="protein sequence ID" value="GEO07096.1"/>
    <property type="molecule type" value="Genomic_DNA"/>
</dbReference>